<evidence type="ECO:0000256" key="5">
    <source>
        <dbReference type="RuleBase" id="RU362075"/>
    </source>
</evidence>
<dbReference type="GO" id="GO:0016491">
    <property type="term" value="F:oxidoreductase activity"/>
    <property type="evidence" value="ECO:0007669"/>
    <property type="project" value="UniProtKB-KW"/>
</dbReference>
<gene>
    <name evidence="7" type="ORF">GS18_0221725</name>
</gene>
<organism evidence="7 8">
    <name type="scientific">Metabacillus indicus</name>
    <name type="common">Bacillus indicus</name>
    <dbReference type="NCBI Taxonomy" id="246786"/>
    <lineage>
        <taxon>Bacteria</taxon>
        <taxon>Bacillati</taxon>
        <taxon>Bacillota</taxon>
        <taxon>Bacilli</taxon>
        <taxon>Bacillales</taxon>
        <taxon>Bacillaceae</taxon>
        <taxon>Metabacillus</taxon>
    </lineage>
</organism>
<evidence type="ECO:0000256" key="2">
    <source>
        <dbReference type="ARBA" id="ARBA00022746"/>
    </source>
</evidence>
<dbReference type="SUPFAM" id="SSF51905">
    <property type="entry name" value="FAD/NAD(P)-binding domain"/>
    <property type="match status" value="1"/>
</dbReference>
<proteinExistence type="inferred from homology"/>
<comment type="similarity">
    <text evidence="4">Belongs to the carotenoid/retinoid oxidoreductase family. CrtN subfamily.</text>
</comment>
<dbReference type="EMBL" id="JNVC02000024">
    <property type="protein sequence ID" value="KEZ47441.1"/>
    <property type="molecule type" value="Genomic_DNA"/>
</dbReference>
<keyword evidence="8" id="KW-1185">Reference proteome</keyword>
<keyword evidence="3 5" id="KW-0560">Oxidoreductase</keyword>
<dbReference type="PANTHER" id="PTHR43734">
    <property type="entry name" value="PHYTOENE DESATURASE"/>
    <property type="match status" value="1"/>
</dbReference>
<evidence type="ECO:0000259" key="6">
    <source>
        <dbReference type="Pfam" id="PF01593"/>
    </source>
</evidence>
<name>A0A084GJC9_METID</name>
<comment type="caution">
    <text evidence="7">The sequence shown here is derived from an EMBL/GenBank/DDBJ whole genome shotgun (WGS) entry which is preliminary data.</text>
</comment>
<dbReference type="Proteomes" id="UP000028549">
    <property type="component" value="Unassembled WGS sequence"/>
</dbReference>
<evidence type="ECO:0000256" key="1">
    <source>
        <dbReference type="ARBA" id="ARBA00004829"/>
    </source>
</evidence>
<dbReference type="InterPro" id="IPR014105">
    <property type="entry name" value="Carotenoid/retinoid_OxRdtase"/>
</dbReference>
<feature type="domain" description="Amine oxidase" evidence="6">
    <location>
        <begin position="10"/>
        <end position="464"/>
    </location>
</feature>
<sequence length="491" mass="54594">MKIAIAGGGIGGLISALMLRKKGYEVSLFEKRDRLGGRLAFTEEQGYRIDEGPTIVLLPEMLTSILNEAGISRDQYELININPLYKLHFKDGSSYTKYNSIERQIQEIKENFPGNEEGFVQFMKDMEIRFNLGKDQFLEKSFHDKRTFWTRNNLKTLVHLKAYKSVNNSLKAYFQDERIRQAYSLQTLYIGGNPLDSPALYSLISFSEHKHGIYYLKGGYASLVTVLENALLNSGVKVMKNAIVERVVTKGEQAAALIVNGEEVKADAFVLNGDFPGASKMIPKESMPARNYTASSSCVLLYFGLDKVYTDSPVHQFFMGSNFQQHMKEIFETKEVPSDPSIYAFHPSVIDSSLAPEGHGVLYALVPVPSGSSINWGEQEGFVEKVIDQLEERGFPGLRKSIQWKKVRTPDDKEMEGLFQGGSFGIAPTLFQSGVFRPQVKPSKLTNVYAAGASIHPGGGIPIVMQGAKLMVSAILSDHQNKEREGVSLSG</sequence>
<evidence type="ECO:0000256" key="3">
    <source>
        <dbReference type="ARBA" id="ARBA00023002"/>
    </source>
</evidence>
<dbReference type="Pfam" id="PF01593">
    <property type="entry name" value="Amino_oxidase"/>
    <property type="match status" value="1"/>
</dbReference>
<comment type="pathway">
    <text evidence="1 5">Carotenoid biosynthesis.</text>
</comment>
<evidence type="ECO:0000313" key="8">
    <source>
        <dbReference type="Proteomes" id="UP000028549"/>
    </source>
</evidence>
<dbReference type="PANTHER" id="PTHR43734:SF1">
    <property type="entry name" value="PHYTOENE DESATURASE"/>
    <property type="match status" value="1"/>
</dbReference>
<evidence type="ECO:0000313" key="7">
    <source>
        <dbReference type="EMBL" id="KEZ47441.1"/>
    </source>
</evidence>
<dbReference type="InterPro" id="IPR002937">
    <property type="entry name" value="Amino_oxidase"/>
</dbReference>
<dbReference type="GO" id="GO:0016117">
    <property type="term" value="P:carotenoid biosynthetic process"/>
    <property type="evidence" value="ECO:0007669"/>
    <property type="project" value="UniProtKB-KW"/>
</dbReference>
<dbReference type="InterPro" id="IPR036188">
    <property type="entry name" value="FAD/NAD-bd_sf"/>
</dbReference>
<dbReference type="Gene3D" id="3.50.50.60">
    <property type="entry name" value="FAD/NAD(P)-binding domain"/>
    <property type="match status" value="2"/>
</dbReference>
<dbReference type="RefSeq" id="WP_029567335.1">
    <property type="nucleotide sequence ID" value="NZ_JNVC02000024.1"/>
</dbReference>
<dbReference type="OrthoDB" id="9814556at2"/>
<keyword evidence="2 5" id="KW-0125">Carotenoid biosynthesis</keyword>
<dbReference type="AlphaFoldDB" id="A0A084GJC9"/>
<evidence type="ECO:0000256" key="4">
    <source>
        <dbReference type="ARBA" id="ARBA00038322"/>
    </source>
</evidence>
<accession>A0A084GJC9</accession>
<reference evidence="7 8" key="1">
    <citation type="journal article" date="2005" name="Int. J. Syst. Evol. Microbiol.">
        <title>Bacillus cibi sp. nov., isolated from jeotgal, a traditional Korean fermented seafood.</title>
        <authorList>
            <person name="Yoon J.H."/>
            <person name="Lee C.H."/>
            <person name="Oh T.K."/>
        </authorList>
    </citation>
    <scope>NUCLEOTIDE SEQUENCE [LARGE SCALE GENOMIC DNA]</scope>
    <source>
        <strain evidence="7 8">DSM 16189</strain>
    </source>
</reference>
<protein>
    <submittedName>
        <fullName evidence="7">Capsular biosynthesis protein CpsH</fullName>
    </submittedName>
</protein>
<dbReference type="NCBIfam" id="TIGR02734">
    <property type="entry name" value="crtI_fam"/>
    <property type="match status" value="1"/>
</dbReference>